<feature type="region of interest" description="Disordered" evidence="1">
    <location>
        <begin position="911"/>
        <end position="979"/>
    </location>
</feature>
<feature type="region of interest" description="Disordered" evidence="1">
    <location>
        <begin position="704"/>
        <end position="723"/>
    </location>
</feature>
<dbReference type="SMART" id="SM01026">
    <property type="entry name" value="Beach"/>
    <property type="match status" value="1"/>
</dbReference>
<dbReference type="SUPFAM" id="SSF81837">
    <property type="entry name" value="BEACH domain"/>
    <property type="match status" value="2"/>
</dbReference>
<dbReference type="InterPro" id="IPR052651">
    <property type="entry name" value="WDR81"/>
</dbReference>
<feature type="compositionally biased region" description="Pro residues" evidence="1">
    <location>
        <begin position="365"/>
        <end position="375"/>
    </location>
</feature>
<keyword evidence="4" id="KW-1185">Reference proteome</keyword>
<feature type="compositionally biased region" description="Low complexity" evidence="1">
    <location>
        <begin position="948"/>
        <end position="979"/>
    </location>
</feature>
<feature type="compositionally biased region" description="Pro residues" evidence="1">
    <location>
        <begin position="197"/>
        <end position="207"/>
    </location>
</feature>
<feature type="non-terminal residue" evidence="3">
    <location>
        <position position="1"/>
    </location>
</feature>
<dbReference type="PROSITE" id="PS50197">
    <property type="entry name" value="BEACH"/>
    <property type="match status" value="1"/>
</dbReference>
<dbReference type="Proteomes" id="UP001054857">
    <property type="component" value="Unassembled WGS sequence"/>
</dbReference>
<feature type="region of interest" description="Disordered" evidence="1">
    <location>
        <begin position="519"/>
        <end position="547"/>
    </location>
</feature>
<comment type="caution">
    <text evidence="3">The sequence shown here is derived from an EMBL/GenBank/DDBJ whole genome shotgun (WGS) entry which is preliminary data.</text>
</comment>
<gene>
    <name evidence="3" type="ORF">Agub_g15816</name>
</gene>
<dbReference type="PANTHER" id="PTHR44662">
    <property type="entry name" value="WD REPEAT-CONTAINING PROTEIN 81"/>
    <property type="match status" value="1"/>
</dbReference>
<feature type="region of interest" description="Disordered" evidence="1">
    <location>
        <begin position="454"/>
        <end position="485"/>
    </location>
</feature>
<dbReference type="Gene3D" id="1.10.1540.10">
    <property type="entry name" value="BEACH domain"/>
    <property type="match status" value="2"/>
</dbReference>
<feature type="compositionally biased region" description="Gly residues" evidence="1">
    <location>
        <begin position="530"/>
        <end position="545"/>
    </location>
</feature>
<feature type="region of interest" description="Disordered" evidence="1">
    <location>
        <begin position="300"/>
        <end position="375"/>
    </location>
</feature>
<dbReference type="InterPro" id="IPR036372">
    <property type="entry name" value="BEACH_dom_sf"/>
</dbReference>
<feature type="domain" description="BEACH" evidence="2">
    <location>
        <begin position="384"/>
        <end position="749"/>
    </location>
</feature>
<feature type="compositionally biased region" description="Low complexity" evidence="1">
    <location>
        <begin position="454"/>
        <end position="469"/>
    </location>
</feature>
<proteinExistence type="predicted"/>
<feature type="compositionally biased region" description="Low complexity" evidence="1">
    <location>
        <begin position="802"/>
        <end position="811"/>
    </location>
</feature>
<evidence type="ECO:0000256" key="1">
    <source>
        <dbReference type="SAM" id="MobiDB-lite"/>
    </source>
</evidence>
<dbReference type="InterPro" id="IPR000409">
    <property type="entry name" value="BEACH_dom"/>
</dbReference>
<feature type="region of interest" description="Disordered" evidence="1">
    <location>
        <begin position="159"/>
        <end position="207"/>
    </location>
</feature>
<dbReference type="Pfam" id="PF02138">
    <property type="entry name" value="Beach"/>
    <property type="match status" value="2"/>
</dbReference>
<evidence type="ECO:0000313" key="4">
    <source>
        <dbReference type="Proteomes" id="UP001054857"/>
    </source>
</evidence>
<feature type="compositionally biased region" description="Low complexity" evidence="1">
    <location>
        <begin position="171"/>
        <end position="183"/>
    </location>
</feature>
<sequence length="979" mass="100976">MASACEVDDVAGDLLRVAAQLQWFAASVLGLELDYVTPDLQGLCGWIGAAKLEGKHPVLIHFREPNSLADAAATASQAPPVSSASNRNATVSLARYLDEIPDGVLNPTSLSGAANGSASGVAGFPRSPIAQPASAAATLQPDHPNIAVLLDATQAGILPSGENSGTGGDGNSSSGCSRSNGASCAPSNHGAHSSCTTPPPTSPYPHPPLRPSLGIAWHPGCSLADCLRNPAAAAACGLYTPRGGGGSSSPSAVASEDQFLRFLLLQLVAAVCHVHALGRPVGGISTATMLLQPAGWVQLLASPPPPPPPSGLAAGQDERLQQEPPQQLRQPLQQQQAAPHLAATNHQPVPWPADGHAAHPSASSTPPPQHLLPPVPALPRLPAYLRPAPPTLPALTLAWQQHQLSSLDYLLLLNLMAGRRLGDRTLHPFVPWVTDFTVPPAVMLGLVPPPLPPSASASAGAGVRAGGAANRSTEQLRSDTADGRSEDARIAAATVCVSRSSSISGGVGGGVAGGVGGGVHSSSGGSSSSSGGGCGGSGGGSGGGWHELTQSRYRQSKGDLQLDMTYSTSEVPHHIPQEPLSELSYCIYMARVTPRAVLQRAVRAHFEPREYPPSLAAMMAQSPDECLPQLYTHPGVFSSMHPELPDLQLPEWAASAQDFIAWHRALLESDHVSSKLPDWIDLMFGYKLRGQAAVAAKNVYLPPQQTPTQQQSPASVFGSGGSGGDVGHGGGSAGCKPHAMLHAGCSPPYAPTGMHAPLFLTPHPPRRPRPASPFGASCSSRWLPSSARQTQGVKVQGSPRRAAAYAAAAAASTRHPNPRIRPSQPTTPASVYTVTPHTSSLGASSSHASTSGNGTSSVPPPPPPSSLPPPPLPSLLTPLDSLELLAAAAGREGGLALHTNYFSVPSAALHGEEQRGGRGGGCHAGNPHQRRRRWLGNPAGPWRRFRQRQQQQRQQRGGSGTGAQQLQQLASLSPQAPEG</sequence>
<feature type="compositionally biased region" description="Low complexity" evidence="1">
    <location>
        <begin position="322"/>
        <end position="343"/>
    </location>
</feature>
<protein>
    <recommendedName>
        <fullName evidence="2">BEACH domain-containing protein</fullName>
    </recommendedName>
</protein>
<feature type="region of interest" description="Disordered" evidence="1">
    <location>
        <begin position="757"/>
        <end position="875"/>
    </location>
</feature>
<feature type="compositionally biased region" description="Polar residues" evidence="1">
    <location>
        <begin position="823"/>
        <end position="836"/>
    </location>
</feature>
<dbReference type="EMBL" id="BMAR01000092">
    <property type="protein sequence ID" value="GFR53107.1"/>
    <property type="molecule type" value="Genomic_DNA"/>
</dbReference>
<dbReference type="PANTHER" id="PTHR44662:SF1">
    <property type="entry name" value="WD REPEAT-CONTAINING PROTEIN 81"/>
    <property type="match status" value="1"/>
</dbReference>
<feature type="compositionally biased region" description="Basic and acidic residues" evidence="1">
    <location>
        <begin position="474"/>
        <end position="485"/>
    </location>
</feature>
<feature type="compositionally biased region" description="Low complexity" evidence="1">
    <location>
        <begin position="520"/>
        <end position="529"/>
    </location>
</feature>
<accession>A0AAD3HU84</accession>
<feature type="compositionally biased region" description="Low complexity" evidence="1">
    <location>
        <begin position="837"/>
        <end position="857"/>
    </location>
</feature>
<feature type="compositionally biased region" description="Polar residues" evidence="1">
    <location>
        <begin position="777"/>
        <end position="793"/>
    </location>
</feature>
<evidence type="ECO:0000313" key="3">
    <source>
        <dbReference type="EMBL" id="GFR53107.1"/>
    </source>
</evidence>
<name>A0AAD3HU84_9CHLO</name>
<reference evidence="3 4" key="1">
    <citation type="journal article" date="2021" name="Sci. Rep.">
        <title>Genome sequencing of the multicellular alga Astrephomene provides insights into convergent evolution of germ-soma differentiation.</title>
        <authorList>
            <person name="Yamashita S."/>
            <person name="Yamamoto K."/>
            <person name="Matsuzaki R."/>
            <person name="Suzuki S."/>
            <person name="Yamaguchi H."/>
            <person name="Hirooka S."/>
            <person name="Minakuchi Y."/>
            <person name="Miyagishima S."/>
            <person name="Kawachi M."/>
            <person name="Toyoda A."/>
            <person name="Nozaki H."/>
        </authorList>
    </citation>
    <scope>NUCLEOTIDE SEQUENCE [LARGE SCALE GENOMIC DNA]</scope>
    <source>
        <strain evidence="3 4">NIES-4017</strain>
    </source>
</reference>
<feature type="compositionally biased region" description="Pro residues" evidence="1">
    <location>
        <begin position="858"/>
        <end position="873"/>
    </location>
</feature>
<evidence type="ECO:0000259" key="2">
    <source>
        <dbReference type="PROSITE" id="PS50197"/>
    </source>
</evidence>
<organism evidence="3 4">
    <name type="scientific">Astrephomene gubernaculifera</name>
    <dbReference type="NCBI Taxonomy" id="47775"/>
    <lineage>
        <taxon>Eukaryota</taxon>
        <taxon>Viridiplantae</taxon>
        <taxon>Chlorophyta</taxon>
        <taxon>core chlorophytes</taxon>
        <taxon>Chlorophyceae</taxon>
        <taxon>CS clade</taxon>
        <taxon>Chlamydomonadales</taxon>
        <taxon>Astrephomenaceae</taxon>
        <taxon>Astrephomene</taxon>
    </lineage>
</organism>
<dbReference type="AlphaFoldDB" id="A0AAD3HU84"/>